<feature type="chain" id="PRO_5025694065" evidence="1">
    <location>
        <begin position="36"/>
        <end position="159"/>
    </location>
</feature>
<name>A0A6A7XZ41_9HYPH</name>
<keyword evidence="1" id="KW-0732">Signal</keyword>
<sequence>MKVFSRLSTAAPSRRLVLASLVAGTMAIGAVAVQAAEPAMKPSGTISIDQTQFGFILSGQVGGGKLKYGDLTYPFSIGGLGLGTVGYSSVEAVGTVYDLHNIKDFSGLYGTLTTGASAGSKGSGEILLRNDKGVSIRLHTKQQGLSLTAGGSGVTITLK</sequence>
<dbReference type="EMBL" id="VWNA01000001">
    <property type="protein sequence ID" value="MQT12060.1"/>
    <property type="molecule type" value="Genomic_DNA"/>
</dbReference>
<proteinExistence type="predicted"/>
<reference evidence="2 3" key="1">
    <citation type="submission" date="2019-09" db="EMBL/GenBank/DDBJ databases">
        <title>Segnochrobactrum spirostomi gen. nov., sp. nov., isolated from the ciliate Spirostomum cf. yagiui and description of a novel family, Segnochrobactraceae fam. nov. within the order Rhizobiales of the class Alphaproteobacteria.</title>
        <authorList>
            <person name="Akter S."/>
            <person name="Shazib S.U.A."/>
            <person name="Shin M.K."/>
        </authorList>
    </citation>
    <scope>NUCLEOTIDE SEQUENCE [LARGE SCALE GENOMIC DNA]</scope>
    <source>
        <strain evidence="2 3">Sp-1</strain>
    </source>
</reference>
<evidence type="ECO:0000256" key="1">
    <source>
        <dbReference type="SAM" id="SignalP"/>
    </source>
</evidence>
<comment type="caution">
    <text evidence="2">The sequence shown here is derived from an EMBL/GenBank/DDBJ whole genome shotgun (WGS) entry which is preliminary data.</text>
</comment>
<feature type="signal peptide" evidence="1">
    <location>
        <begin position="1"/>
        <end position="35"/>
    </location>
</feature>
<gene>
    <name evidence="2" type="ORF">F0357_05140</name>
</gene>
<dbReference type="AlphaFoldDB" id="A0A6A7XZ41"/>
<protein>
    <submittedName>
        <fullName evidence="2">DUF1134 domain-containing protein</fullName>
    </submittedName>
</protein>
<evidence type="ECO:0000313" key="3">
    <source>
        <dbReference type="Proteomes" id="UP000332515"/>
    </source>
</evidence>
<keyword evidence="3" id="KW-1185">Reference proteome</keyword>
<accession>A0A6A7XZ41</accession>
<evidence type="ECO:0000313" key="2">
    <source>
        <dbReference type="EMBL" id="MQT12060.1"/>
    </source>
</evidence>
<dbReference type="Proteomes" id="UP000332515">
    <property type="component" value="Unassembled WGS sequence"/>
</dbReference>
<dbReference type="RefSeq" id="WP_153479380.1">
    <property type="nucleotide sequence ID" value="NZ_VWNA01000001.1"/>
</dbReference>
<organism evidence="2 3">
    <name type="scientific">Segnochrobactrum spirostomi</name>
    <dbReference type="NCBI Taxonomy" id="2608987"/>
    <lineage>
        <taxon>Bacteria</taxon>
        <taxon>Pseudomonadati</taxon>
        <taxon>Pseudomonadota</taxon>
        <taxon>Alphaproteobacteria</taxon>
        <taxon>Hyphomicrobiales</taxon>
        <taxon>Segnochrobactraceae</taxon>
        <taxon>Segnochrobactrum</taxon>
    </lineage>
</organism>